<protein>
    <recommendedName>
        <fullName evidence="4">Transaldolase</fullName>
    </recommendedName>
</protein>
<keyword evidence="3" id="KW-1185">Reference proteome</keyword>
<accession>A0A9W6F956</accession>
<dbReference type="InterPro" id="IPR013785">
    <property type="entry name" value="Aldolase_TIM"/>
</dbReference>
<dbReference type="Gene3D" id="3.20.20.70">
    <property type="entry name" value="Aldolase class I"/>
    <property type="match status" value="1"/>
</dbReference>
<keyword evidence="1" id="KW-0704">Schiff base</keyword>
<dbReference type="SUPFAM" id="SSF51569">
    <property type="entry name" value="Aldolase"/>
    <property type="match status" value="1"/>
</dbReference>
<dbReference type="Pfam" id="PF00923">
    <property type="entry name" value="TAL_FSA"/>
    <property type="match status" value="1"/>
</dbReference>
<reference evidence="2 3" key="1">
    <citation type="journal article" date="2023" name="Commun. Biol.">
        <title>Reorganization of the ancestral sex-determining regions during the evolution of trioecy in Pleodorina starrii.</title>
        <authorList>
            <person name="Takahashi K."/>
            <person name="Suzuki S."/>
            <person name="Kawai-Toyooka H."/>
            <person name="Yamamoto K."/>
            <person name="Hamaji T."/>
            <person name="Ootsuki R."/>
            <person name="Yamaguchi H."/>
            <person name="Kawachi M."/>
            <person name="Higashiyama T."/>
            <person name="Nozaki H."/>
        </authorList>
    </citation>
    <scope>NUCLEOTIDE SEQUENCE [LARGE SCALE GENOMIC DNA]</scope>
    <source>
        <strain evidence="2 3">NIES-4479</strain>
    </source>
</reference>
<evidence type="ECO:0000313" key="3">
    <source>
        <dbReference type="Proteomes" id="UP001165080"/>
    </source>
</evidence>
<dbReference type="OrthoDB" id="2015515at2759"/>
<dbReference type="PANTHER" id="PTHR10683">
    <property type="entry name" value="TRANSALDOLASE"/>
    <property type="match status" value="1"/>
</dbReference>
<dbReference type="InterPro" id="IPR001585">
    <property type="entry name" value="TAL/FSA"/>
</dbReference>
<evidence type="ECO:0000256" key="1">
    <source>
        <dbReference type="ARBA" id="ARBA00023270"/>
    </source>
</evidence>
<name>A0A9W6F956_9CHLO</name>
<sequence>MLLNGKLQGQAFAKQRNVAPVHTSRTAVHGISSRGKLVVRQALEVPPSRATAANELESLSRVSSVVPDTYAFETLVPGAKMAAASVSAATLRSVLVGQSLGHKPFENAINAALAAGRAASSPLSATSDPLDRAMVNVGAMLSDCVTGRVETVVDPRLANDEAAQVAKVRSLAAAYAALHVPRDRLVFALPATWAGTQAARVLEAEGIATTIYMVYSMAQGVAAMQAGASVLRVVVSRIHDWYDKNPGVIRNPNGPRELAGVPSSYDPGMELVKELYCYGRRFHPKTKIMAAGLRSRKDVMDLAGVDYLVLPGRLMSQLEQVATDQGYNDGLSAVEGSSGVEAALTTAVAAARVMHKWEPLTEESWRSGLGLAASELLDSTLKRRCRDMDELLVLLKDRISSSAE</sequence>
<evidence type="ECO:0000313" key="2">
    <source>
        <dbReference type="EMBL" id="GLC60974.1"/>
    </source>
</evidence>
<organism evidence="2 3">
    <name type="scientific">Pleodorina starrii</name>
    <dbReference type="NCBI Taxonomy" id="330485"/>
    <lineage>
        <taxon>Eukaryota</taxon>
        <taxon>Viridiplantae</taxon>
        <taxon>Chlorophyta</taxon>
        <taxon>core chlorophytes</taxon>
        <taxon>Chlorophyceae</taxon>
        <taxon>CS clade</taxon>
        <taxon>Chlamydomonadales</taxon>
        <taxon>Volvocaceae</taxon>
        <taxon>Pleodorina</taxon>
    </lineage>
</organism>
<gene>
    <name evidence="2" type="primary">PLEST002538</name>
    <name evidence="2" type="ORF">PLESTB_001701800</name>
</gene>
<evidence type="ECO:0008006" key="4">
    <source>
        <dbReference type="Google" id="ProtNLM"/>
    </source>
</evidence>
<dbReference type="GO" id="GO:0005975">
    <property type="term" value="P:carbohydrate metabolic process"/>
    <property type="evidence" value="ECO:0007669"/>
    <property type="project" value="InterPro"/>
</dbReference>
<dbReference type="Proteomes" id="UP001165080">
    <property type="component" value="Unassembled WGS sequence"/>
</dbReference>
<dbReference type="EMBL" id="BRXU01000040">
    <property type="protein sequence ID" value="GLC60974.1"/>
    <property type="molecule type" value="Genomic_DNA"/>
</dbReference>
<comment type="caution">
    <text evidence="2">The sequence shown here is derived from an EMBL/GenBank/DDBJ whole genome shotgun (WGS) entry which is preliminary data.</text>
</comment>
<dbReference type="AlphaFoldDB" id="A0A9W6F956"/>
<dbReference type="PANTHER" id="PTHR10683:SF18">
    <property type="entry name" value="TRANSALDOLASE"/>
    <property type="match status" value="1"/>
</dbReference>
<proteinExistence type="predicted"/>